<keyword evidence="3" id="KW-1185">Reference proteome</keyword>
<proteinExistence type="predicted"/>
<sequence>MGFASTSLVFIVVMVATFNVSSLTTATYDVGDTSGWINMGNIDYDKWSSSKLFMLVTQFVNFRFAITILSYNPKFHNVLQVTSQDYDVHHNICISYRKVGQKVDIRVSTSSRQVTKNSSTCYYDPCSSTPSLPITPTFSNPLPLPLPADMVFTPPTIISFASNSLSNRLFF</sequence>
<evidence type="ECO:0008006" key="4">
    <source>
        <dbReference type="Google" id="ProtNLM"/>
    </source>
</evidence>
<feature type="chain" id="PRO_5041262208" description="Phytocyanin domain-containing protein" evidence="1">
    <location>
        <begin position="23"/>
        <end position="171"/>
    </location>
</feature>
<dbReference type="AlphaFoldDB" id="A0AA41RXS8"/>
<dbReference type="Proteomes" id="UP001177140">
    <property type="component" value="Unassembled WGS sequence"/>
</dbReference>
<dbReference type="EMBL" id="JAJJMA010041117">
    <property type="protein sequence ID" value="MCL7025060.1"/>
    <property type="molecule type" value="Genomic_DNA"/>
</dbReference>
<keyword evidence="1" id="KW-0732">Signal</keyword>
<dbReference type="InterPro" id="IPR008972">
    <property type="entry name" value="Cupredoxin"/>
</dbReference>
<evidence type="ECO:0000256" key="1">
    <source>
        <dbReference type="SAM" id="SignalP"/>
    </source>
</evidence>
<reference evidence="2" key="1">
    <citation type="submission" date="2022-03" db="EMBL/GenBank/DDBJ databases">
        <title>A functionally conserved STORR gene fusion in Papaver species that diverged 16.8 million years ago.</title>
        <authorList>
            <person name="Catania T."/>
        </authorList>
    </citation>
    <scope>NUCLEOTIDE SEQUENCE</scope>
    <source>
        <strain evidence="2">S-191538</strain>
    </source>
</reference>
<gene>
    <name evidence="2" type="ORF">MKW94_007449</name>
</gene>
<dbReference type="SUPFAM" id="SSF49503">
    <property type="entry name" value="Cupredoxins"/>
    <property type="match status" value="1"/>
</dbReference>
<comment type="caution">
    <text evidence="2">The sequence shown here is derived from an EMBL/GenBank/DDBJ whole genome shotgun (WGS) entry which is preliminary data.</text>
</comment>
<feature type="signal peptide" evidence="1">
    <location>
        <begin position="1"/>
        <end position="22"/>
    </location>
</feature>
<organism evidence="2 3">
    <name type="scientific">Papaver nudicaule</name>
    <name type="common">Iceland poppy</name>
    <dbReference type="NCBI Taxonomy" id="74823"/>
    <lineage>
        <taxon>Eukaryota</taxon>
        <taxon>Viridiplantae</taxon>
        <taxon>Streptophyta</taxon>
        <taxon>Embryophyta</taxon>
        <taxon>Tracheophyta</taxon>
        <taxon>Spermatophyta</taxon>
        <taxon>Magnoliopsida</taxon>
        <taxon>Ranunculales</taxon>
        <taxon>Papaveraceae</taxon>
        <taxon>Papaveroideae</taxon>
        <taxon>Papaver</taxon>
    </lineage>
</organism>
<accession>A0AA41RXS8</accession>
<protein>
    <recommendedName>
        <fullName evidence="4">Phytocyanin domain-containing protein</fullName>
    </recommendedName>
</protein>
<evidence type="ECO:0000313" key="2">
    <source>
        <dbReference type="EMBL" id="MCL7025060.1"/>
    </source>
</evidence>
<name>A0AA41RXS8_PAPNU</name>
<dbReference type="Gene3D" id="2.60.40.420">
    <property type="entry name" value="Cupredoxins - blue copper proteins"/>
    <property type="match status" value="1"/>
</dbReference>
<evidence type="ECO:0000313" key="3">
    <source>
        <dbReference type="Proteomes" id="UP001177140"/>
    </source>
</evidence>